<accession>A0A832ZYC3</accession>
<dbReference type="Gene3D" id="3.30.200.20">
    <property type="entry name" value="Phosphorylase Kinase, domain 1"/>
    <property type="match status" value="1"/>
</dbReference>
<dbReference type="SMART" id="SM00220">
    <property type="entry name" value="S_TKc"/>
    <property type="match status" value="1"/>
</dbReference>
<name>A0A832ZYC3_9EURY</name>
<keyword evidence="2" id="KW-0808">Transferase</keyword>
<evidence type="ECO:0000313" key="3">
    <source>
        <dbReference type="Proteomes" id="UP000623215"/>
    </source>
</evidence>
<reference evidence="2" key="1">
    <citation type="journal article" date="2020" name="ISME J.">
        <title>Gammaproteobacteria mediating utilization of methyl-, sulfur- and petroleum organic compounds in deep ocean hydrothermal plumes.</title>
        <authorList>
            <person name="Zhou Z."/>
            <person name="Liu Y."/>
            <person name="Pan J."/>
            <person name="Cron B.R."/>
            <person name="Toner B.M."/>
            <person name="Anantharaman K."/>
            <person name="Breier J.A."/>
            <person name="Dick G.J."/>
            <person name="Li M."/>
        </authorList>
    </citation>
    <scope>NUCLEOTIDE SEQUENCE</scope>
    <source>
        <strain evidence="2">SZUA-1534</strain>
    </source>
</reference>
<sequence>MNILDRFREHKVIGGLVDWERLEEILKSEGIRLLDILGKGHRGVVFKGIYRDREVAIKVPRLDAKNTIYQEGCILKEVNALGIGPRLYTFSRDYLVMEYIDGITLKDYIISGDIDREGYLNIVKEVLKQCLRLDIHGIDHGEIQGGKHIVLKPPRVYLIDFGSAKIGRTPRNFTSAISLFFGKSHIARRSCEILNISEAERNHIIRFAKRYKEHLKNSYLFKSPRTCTSNSQ</sequence>
<dbReference type="Gene3D" id="1.10.510.10">
    <property type="entry name" value="Transferase(Phosphotransferase) domain 1"/>
    <property type="match status" value="1"/>
</dbReference>
<dbReference type="PROSITE" id="PS50011">
    <property type="entry name" value="PROTEIN_KINASE_DOM"/>
    <property type="match status" value="1"/>
</dbReference>
<keyword evidence="2" id="KW-0723">Serine/threonine-protein kinase</keyword>
<dbReference type="InterPro" id="IPR000719">
    <property type="entry name" value="Prot_kinase_dom"/>
</dbReference>
<dbReference type="Proteomes" id="UP000623215">
    <property type="component" value="Unassembled WGS sequence"/>
</dbReference>
<dbReference type="InterPro" id="IPR011009">
    <property type="entry name" value="Kinase-like_dom_sf"/>
</dbReference>
<dbReference type="EMBL" id="DQVW01000044">
    <property type="protein sequence ID" value="HIQ32338.1"/>
    <property type="molecule type" value="Genomic_DNA"/>
</dbReference>
<evidence type="ECO:0000259" key="1">
    <source>
        <dbReference type="PROSITE" id="PS50011"/>
    </source>
</evidence>
<dbReference type="AlphaFoldDB" id="A0A832ZYC3"/>
<dbReference type="InterPro" id="IPR052396">
    <property type="entry name" value="Meiotic_Drive_Suppr_Kinase"/>
</dbReference>
<dbReference type="GO" id="GO:0004674">
    <property type="term" value="F:protein serine/threonine kinase activity"/>
    <property type="evidence" value="ECO:0007669"/>
    <property type="project" value="UniProtKB-KW"/>
</dbReference>
<protein>
    <submittedName>
        <fullName evidence="2">Serine/threonine protein kinase</fullName>
    </submittedName>
</protein>
<gene>
    <name evidence="2" type="ORF">EYH55_02530</name>
</gene>
<organism evidence="2 3">
    <name type="scientific">Methanothermococcus okinawensis</name>
    <dbReference type="NCBI Taxonomy" id="155863"/>
    <lineage>
        <taxon>Archaea</taxon>
        <taxon>Methanobacteriati</taxon>
        <taxon>Methanobacteriota</taxon>
        <taxon>Methanomada group</taxon>
        <taxon>Methanococci</taxon>
        <taxon>Methanococcales</taxon>
        <taxon>Methanococcaceae</taxon>
        <taxon>Methanothermococcus</taxon>
    </lineage>
</organism>
<evidence type="ECO:0000313" key="2">
    <source>
        <dbReference type="EMBL" id="HIQ32338.1"/>
    </source>
</evidence>
<dbReference type="PANTHER" id="PTHR37171">
    <property type="entry name" value="SERINE/THREONINE-PROTEIN KINASE YRZF-RELATED"/>
    <property type="match status" value="1"/>
</dbReference>
<keyword evidence="2" id="KW-0418">Kinase</keyword>
<dbReference type="SUPFAM" id="SSF56112">
    <property type="entry name" value="Protein kinase-like (PK-like)"/>
    <property type="match status" value="1"/>
</dbReference>
<dbReference type="PANTHER" id="PTHR37171:SF1">
    <property type="entry name" value="SERINE_THREONINE-PROTEIN KINASE YRZF-RELATED"/>
    <property type="match status" value="1"/>
</dbReference>
<proteinExistence type="predicted"/>
<comment type="caution">
    <text evidence="2">The sequence shown here is derived from an EMBL/GenBank/DDBJ whole genome shotgun (WGS) entry which is preliminary data.</text>
</comment>
<dbReference type="GO" id="GO:0005524">
    <property type="term" value="F:ATP binding"/>
    <property type="evidence" value="ECO:0007669"/>
    <property type="project" value="InterPro"/>
</dbReference>
<feature type="domain" description="Protein kinase" evidence="1">
    <location>
        <begin position="31"/>
        <end position="232"/>
    </location>
</feature>